<dbReference type="OrthoDB" id="6445547at2"/>
<proteinExistence type="predicted"/>
<dbReference type="EMBL" id="MUBK01000050">
    <property type="protein sequence ID" value="OTA15893.1"/>
    <property type="molecule type" value="Genomic_DNA"/>
</dbReference>
<name>A0A1Y2SEC7_9GAMM</name>
<reference evidence="1 2" key="1">
    <citation type="submission" date="2017-01" db="EMBL/GenBank/DDBJ databases">
        <title>Deconstructing symbiosis and pathogenesis requirements using a combined genomic-metabolomic approach.</title>
        <authorList>
            <person name="Tobias N.J."/>
            <person name="Wolff H."/>
            <person name="Djahanschiri B."/>
            <person name="Ebersberger I."/>
            <person name="Bode H.B."/>
        </authorList>
    </citation>
    <scope>NUCLEOTIDE SEQUENCE [LARGE SCALE GENOMIC DNA]</scope>
    <source>
        <strain evidence="1 2">DSM 4764</strain>
    </source>
</reference>
<keyword evidence="2" id="KW-1185">Reference proteome</keyword>
<evidence type="ECO:0000313" key="2">
    <source>
        <dbReference type="Proteomes" id="UP000194204"/>
    </source>
</evidence>
<organism evidence="1 2">
    <name type="scientific">Xenorhabdus beddingii</name>
    <dbReference type="NCBI Taxonomy" id="40578"/>
    <lineage>
        <taxon>Bacteria</taxon>
        <taxon>Pseudomonadati</taxon>
        <taxon>Pseudomonadota</taxon>
        <taxon>Gammaproteobacteria</taxon>
        <taxon>Enterobacterales</taxon>
        <taxon>Morganellaceae</taxon>
        <taxon>Xenorhabdus</taxon>
    </lineage>
</organism>
<evidence type="ECO:0008006" key="3">
    <source>
        <dbReference type="Google" id="ProtNLM"/>
    </source>
</evidence>
<comment type="caution">
    <text evidence="1">The sequence shown here is derived from an EMBL/GenBank/DDBJ whole genome shotgun (WGS) entry which is preliminary data.</text>
</comment>
<protein>
    <recommendedName>
        <fullName evidence="3">Bacteriophage protein</fullName>
    </recommendedName>
</protein>
<dbReference type="Proteomes" id="UP000194204">
    <property type="component" value="Unassembled WGS sequence"/>
</dbReference>
<evidence type="ECO:0000313" key="1">
    <source>
        <dbReference type="EMBL" id="OTA15893.1"/>
    </source>
</evidence>
<accession>A0A1Y2SEC7</accession>
<dbReference type="RefSeq" id="WP_086114134.1">
    <property type="nucleotide sequence ID" value="NZ_CAWNHF010000157.1"/>
</dbReference>
<sequence>MPILLPTPEELSKGRVKFGTLLIRPLRKRNPEAYITTYQVNDGEYSYGRFDSKEQALSFARQLYRNKSDERIKEDAT</sequence>
<dbReference type="AlphaFoldDB" id="A0A1Y2SEC7"/>
<gene>
    <name evidence="1" type="ORF">Xbed_03543</name>
</gene>